<name>A0A821L2F5_9NEOP</name>
<dbReference type="AlphaFoldDB" id="A0A821L2F5"/>
<sequence length="130" mass="14151">MVRQGRSQARGPPGLLVPLPPYSRAMLSRPCLTTRRLRIMCSDATLPAHRTYCSTPITLTIIVGSGFTESVVRQPFALRNTRGACDGASPNAAIHDRRDESRVWNIGASVTFARSRRTGAGARAFLARSL</sequence>
<protein>
    <submittedName>
        <fullName evidence="1">Uncharacterized protein</fullName>
    </submittedName>
</protein>
<gene>
    <name evidence="1" type="ORF">PMACD_LOCUS245</name>
</gene>
<accession>A0A821L2F5</accession>
<keyword evidence="2" id="KW-1185">Reference proteome</keyword>
<dbReference type="Proteomes" id="UP000663880">
    <property type="component" value="Unassembled WGS sequence"/>
</dbReference>
<comment type="caution">
    <text evidence="1">The sequence shown here is derived from an EMBL/GenBank/DDBJ whole genome shotgun (WGS) entry which is preliminary data.</text>
</comment>
<evidence type="ECO:0000313" key="2">
    <source>
        <dbReference type="Proteomes" id="UP000663880"/>
    </source>
</evidence>
<reference evidence="1" key="1">
    <citation type="submission" date="2021-02" db="EMBL/GenBank/DDBJ databases">
        <authorList>
            <person name="Steward A R."/>
        </authorList>
    </citation>
    <scope>NUCLEOTIDE SEQUENCE</scope>
</reference>
<proteinExistence type="predicted"/>
<evidence type="ECO:0000313" key="1">
    <source>
        <dbReference type="EMBL" id="CAF4744444.1"/>
    </source>
</evidence>
<dbReference type="EMBL" id="CAJOBZ010000001">
    <property type="protein sequence ID" value="CAF4744444.1"/>
    <property type="molecule type" value="Genomic_DNA"/>
</dbReference>
<organism evidence="1 2">
    <name type="scientific">Pieris macdunnoughi</name>
    <dbReference type="NCBI Taxonomy" id="345717"/>
    <lineage>
        <taxon>Eukaryota</taxon>
        <taxon>Metazoa</taxon>
        <taxon>Ecdysozoa</taxon>
        <taxon>Arthropoda</taxon>
        <taxon>Hexapoda</taxon>
        <taxon>Insecta</taxon>
        <taxon>Pterygota</taxon>
        <taxon>Neoptera</taxon>
        <taxon>Endopterygota</taxon>
        <taxon>Lepidoptera</taxon>
        <taxon>Glossata</taxon>
        <taxon>Ditrysia</taxon>
        <taxon>Papilionoidea</taxon>
        <taxon>Pieridae</taxon>
        <taxon>Pierinae</taxon>
        <taxon>Pieris</taxon>
    </lineage>
</organism>